<evidence type="ECO:0000259" key="12">
    <source>
        <dbReference type="Pfam" id="PF07715"/>
    </source>
</evidence>
<comment type="caution">
    <text evidence="13">The sequence shown here is derived from an EMBL/GenBank/DDBJ whole genome shotgun (WGS) entry which is preliminary data.</text>
</comment>
<feature type="chain" id="PRO_5014348023" description="TonB-dependent receptor" evidence="10">
    <location>
        <begin position="38"/>
        <end position="1023"/>
    </location>
</feature>
<evidence type="ECO:0000256" key="8">
    <source>
        <dbReference type="PROSITE-ProRule" id="PRU01360"/>
    </source>
</evidence>
<dbReference type="EMBL" id="LYMM01000062">
    <property type="protein sequence ID" value="PNU02947.1"/>
    <property type="molecule type" value="Genomic_DNA"/>
</dbReference>
<keyword evidence="4 8" id="KW-0812">Transmembrane</keyword>
<dbReference type="InterPro" id="IPR036942">
    <property type="entry name" value="Beta-barrel_TonB_sf"/>
</dbReference>
<dbReference type="GO" id="GO:0009279">
    <property type="term" value="C:cell outer membrane"/>
    <property type="evidence" value="ECO:0007669"/>
    <property type="project" value="UniProtKB-SubCell"/>
</dbReference>
<dbReference type="AlphaFoldDB" id="A0A2K2FVX7"/>
<keyword evidence="7 8" id="KW-0998">Cell outer membrane</keyword>
<evidence type="ECO:0000259" key="11">
    <source>
        <dbReference type="Pfam" id="PF00593"/>
    </source>
</evidence>
<accession>A0A2K2FVX7</accession>
<dbReference type="Pfam" id="PF00593">
    <property type="entry name" value="TonB_dep_Rec_b-barrel"/>
    <property type="match status" value="1"/>
</dbReference>
<keyword evidence="14" id="KW-1185">Reference proteome</keyword>
<evidence type="ECO:0000256" key="9">
    <source>
        <dbReference type="RuleBase" id="RU003357"/>
    </source>
</evidence>
<dbReference type="Pfam" id="PF07715">
    <property type="entry name" value="Plug"/>
    <property type="match status" value="1"/>
</dbReference>
<organism evidence="13 14">
    <name type="scientific">Novosphingobium guangzhouense</name>
    <dbReference type="NCBI Taxonomy" id="1850347"/>
    <lineage>
        <taxon>Bacteria</taxon>
        <taxon>Pseudomonadati</taxon>
        <taxon>Pseudomonadota</taxon>
        <taxon>Alphaproteobacteria</taxon>
        <taxon>Sphingomonadales</taxon>
        <taxon>Sphingomonadaceae</taxon>
        <taxon>Novosphingobium</taxon>
    </lineage>
</organism>
<keyword evidence="10" id="KW-0732">Signal</keyword>
<dbReference type="Proteomes" id="UP000236327">
    <property type="component" value="Unassembled WGS sequence"/>
</dbReference>
<keyword evidence="6 8" id="KW-0472">Membrane</keyword>
<dbReference type="InterPro" id="IPR037066">
    <property type="entry name" value="Plug_dom_sf"/>
</dbReference>
<evidence type="ECO:0000256" key="3">
    <source>
        <dbReference type="ARBA" id="ARBA00022452"/>
    </source>
</evidence>
<evidence type="ECO:0000256" key="4">
    <source>
        <dbReference type="ARBA" id="ARBA00022692"/>
    </source>
</evidence>
<dbReference type="InterPro" id="IPR039426">
    <property type="entry name" value="TonB-dep_rcpt-like"/>
</dbReference>
<keyword evidence="2 8" id="KW-0813">Transport</keyword>
<dbReference type="PANTHER" id="PTHR47234">
    <property type="match status" value="1"/>
</dbReference>
<evidence type="ECO:0008006" key="15">
    <source>
        <dbReference type="Google" id="ProtNLM"/>
    </source>
</evidence>
<feature type="signal peptide" evidence="10">
    <location>
        <begin position="1"/>
        <end position="37"/>
    </location>
</feature>
<comment type="similarity">
    <text evidence="8 9">Belongs to the TonB-dependent receptor family.</text>
</comment>
<evidence type="ECO:0000256" key="5">
    <source>
        <dbReference type="ARBA" id="ARBA00023077"/>
    </source>
</evidence>
<sequence>MNEATRDTKVKTTIQKAALRGATSLTAFALLCGTAHAQDAAPQTAEETAADDSNVIVVTGSLLRRTDAETASPVTVISADNFEQRGINTAAEALQRLSANGSGTISEGWNNGNNFAAGANAVSLRGLTVQNTLTIFDGMRMAMYPVADDGHRNFVDLNSIPDAVIDRIEVVKDGASSTYGADAVAGVINVITKKQVQGVHANLSNGISDHGDGSEQRIDVTVGHGDLETDGFNVYVSGMYRKNEEIYARNRGYPFNTGYLGGICNDAGSCLNTPTRWYTFGVNPNGTLGGSTIPLAPIVGRGDENGVFRDDEGDLLLGADGNPVSRYQLLNPDCAAFNSTPTTLPASASGGGLYGPNVCSADLKDLYATIRPETKRYGFAGRATVKLGEKAEAFVSVDWTKTSTYAQLSPAAFPNSTPPPSSASWSQVVLPVYVCSDGTATFSNGINVSSGCNAANGTLNPNNPFASEGLTAVLRGRYDKPQTVETGARSMRVQAGVNGTFGSDDEWAYTLGATASEVQLTRTSRNYLIPQRLADLIATGEYNFAQPWLNSQEVRDYVAPVNRKVSTSKLWQVEGTIQRALFELPGGSLQVAVGASYRKESLDDQSANPANDADPYDRYFTINAVGAAGSRNVKSAFYDISAPIIDQVELSASGRYDSYSSGQKNFSPKFGVKIKPIEQLLLRGTWSKGFRIPSFNEAYGLPTTGYTSFSIDCEEYVAYCASHNNNNYVTAAYSLGRTGTGNPELDPEKSTSYTLGAVFEPMRNVSFTVDYFRTKIKGIIGGVSADEQNAALDAYLTTGNTNAVEGVTIRPLDADPAFPGALANPGFIEYSYTNGDSQVVEGIDFGANVSYDFGPVTWTSSLDASYLIKYEMIRANGSVERYDGSLSPCDYTSCSGSPKWRGSWQNTFTMGKVSLTGTAYYTHGYDLWSVDYSGTGCGTGDNAVNYPDGSAVKCKVGAQWNFDISANVQVSDNFSIYANILNAFAIKPKFDPMAAYSIFNYNPAWGQANMVGRYFRLGAKVDF</sequence>
<dbReference type="PROSITE" id="PS52016">
    <property type="entry name" value="TONB_DEPENDENT_REC_3"/>
    <property type="match status" value="1"/>
</dbReference>
<keyword evidence="3 8" id="KW-1134">Transmembrane beta strand</keyword>
<feature type="domain" description="TonB-dependent receptor plug" evidence="12">
    <location>
        <begin position="68"/>
        <end position="187"/>
    </location>
</feature>
<dbReference type="SUPFAM" id="SSF56935">
    <property type="entry name" value="Porins"/>
    <property type="match status" value="1"/>
</dbReference>
<protein>
    <recommendedName>
        <fullName evidence="15">TonB-dependent receptor</fullName>
    </recommendedName>
</protein>
<evidence type="ECO:0000256" key="6">
    <source>
        <dbReference type="ARBA" id="ARBA00023136"/>
    </source>
</evidence>
<proteinExistence type="inferred from homology"/>
<evidence type="ECO:0000313" key="13">
    <source>
        <dbReference type="EMBL" id="PNU02947.1"/>
    </source>
</evidence>
<keyword evidence="5 9" id="KW-0798">TonB box</keyword>
<dbReference type="PANTHER" id="PTHR47234:SF2">
    <property type="entry name" value="TONB-DEPENDENT RECEPTOR"/>
    <property type="match status" value="1"/>
</dbReference>
<dbReference type="InterPro" id="IPR000531">
    <property type="entry name" value="Beta-barrel_TonB"/>
</dbReference>
<dbReference type="InterPro" id="IPR012910">
    <property type="entry name" value="Plug_dom"/>
</dbReference>
<evidence type="ECO:0000256" key="1">
    <source>
        <dbReference type="ARBA" id="ARBA00004571"/>
    </source>
</evidence>
<gene>
    <name evidence="13" type="ORF">A8V01_07790</name>
</gene>
<dbReference type="Gene3D" id="2.170.130.10">
    <property type="entry name" value="TonB-dependent receptor, plug domain"/>
    <property type="match status" value="1"/>
</dbReference>
<evidence type="ECO:0000256" key="7">
    <source>
        <dbReference type="ARBA" id="ARBA00023237"/>
    </source>
</evidence>
<feature type="domain" description="TonB-dependent receptor-like beta-barrel" evidence="11">
    <location>
        <begin position="472"/>
        <end position="982"/>
    </location>
</feature>
<comment type="subcellular location">
    <subcellularLocation>
        <location evidence="1 8">Cell outer membrane</location>
        <topology evidence="1 8">Multi-pass membrane protein</topology>
    </subcellularLocation>
</comment>
<reference evidence="13 14" key="1">
    <citation type="submission" date="2016-05" db="EMBL/GenBank/DDBJ databases">
        <title>Complete genome sequence of Novosphingobium guangzhouense SA925(T).</title>
        <authorList>
            <person name="Sha S."/>
        </authorList>
    </citation>
    <scope>NUCLEOTIDE SEQUENCE [LARGE SCALE GENOMIC DNA]</scope>
    <source>
        <strain evidence="13 14">SA925</strain>
    </source>
</reference>
<evidence type="ECO:0000256" key="2">
    <source>
        <dbReference type="ARBA" id="ARBA00022448"/>
    </source>
</evidence>
<name>A0A2K2FVX7_9SPHN</name>
<evidence type="ECO:0000313" key="14">
    <source>
        <dbReference type="Proteomes" id="UP000236327"/>
    </source>
</evidence>
<dbReference type="Gene3D" id="2.40.170.20">
    <property type="entry name" value="TonB-dependent receptor, beta-barrel domain"/>
    <property type="match status" value="1"/>
</dbReference>
<evidence type="ECO:0000256" key="10">
    <source>
        <dbReference type="SAM" id="SignalP"/>
    </source>
</evidence>